<evidence type="ECO:0000256" key="2">
    <source>
        <dbReference type="ARBA" id="ARBA00022803"/>
    </source>
</evidence>
<comment type="caution">
    <text evidence="4">The sequence shown here is derived from an EMBL/GenBank/DDBJ whole genome shotgun (WGS) entry which is preliminary data.</text>
</comment>
<organism evidence="4 5">
    <name type="scientific">Carboxylicivirga linearis</name>
    <dbReference type="NCBI Taxonomy" id="1628157"/>
    <lineage>
        <taxon>Bacteria</taxon>
        <taxon>Pseudomonadati</taxon>
        <taxon>Bacteroidota</taxon>
        <taxon>Bacteroidia</taxon>
        <taxon>Marinilabiliales</taxon>
        <taxon>Marinilabiliaceae</taxon>
        <taxon>Carboxylicivirga</taxon>
    </lineage>
</organism>
<gene>
    <name evidence="4" type="ORF">KEM10_13320</name>
</gene>
<dbReference type="PANTHER" id="PTHR44943">
    <property type="entry name" value="CELLULOSE SYNTHASE OPERON PROTEIN C"/>
    <property type="match status" value="1"/>
</dbReference>
<reference evidence="4 5" key="1">
    <citation type="journal article" date="2015" name="Int. J. Syst. Evol. Microbiol.">
        <title>Carboxylicivirga linearis sp. nov., isolated from a sea cucumber culture pond.</title>
        <authorList>
            <person name="Wang F.Q."/>
            <person name="Zhou Y.X."/>
            <person name="Lin X.Z."/>
            <person name="Chen G.J."/>
            <person name="Du Z.J."/>
        </authorList>
    </citation>
    <scope>NUCLEOTIDE SEQUENCE [LARGE SCALE GENOMIC DNA]</scope>
    <source>
        <strain evidence="4 5">FB218</strain>
    </source>
</reference>
<feature type="repeat" description="TPR" evidence="3">
    <location>
        <begin position="306"/>
        <end position="339"/>
    </location>
</feature>
<dbReference type="PANTHER" id="PTHR44943:SF4">
    <property type="entry name" value="TPR REPEAT-CONTAINING PROTEIN MJ0798"/>
    <property type="match status" value="1"/>
</dbReference>
<dbReference type="EMBL" id="JAGUCO010000009">
    <property type="protein sequence ID" value="MBS2099267.1"/>
    <property type="molecule type" value="Genomic_DNA"/>
</dbReference>
<feature type="repeat" description="TPR" evidence="3">
    <location>
        <begin position="204"/>
        <end position="237"/>
    </location>
</feature>
<dbReference type="InterPro" id="IPR019734">
    <property type="entry name" value="TPR_rpt"/>
</dbReference>
<dbReference type="PROSITE" id="PS50005">
    <property type="entry name" value="TPR"/>
    <property type="match status" value="4"/>
</dbReference>
<sequence length="466" mass="53751">MQDFLHANHDDVVEAVKRFERMISKDKEVFFDVHQVENIFDFYLEKSLLKQAEQILQIGLRQHPQSTSLLVKKAGFLADSNQLDDALGILLKVAPIENTNPEVFITLGWVMLQKDEIHSAVRYFNRAVDLAFDDEEDILLEIAYNLNQSEVYIEAVKFLEILSNKYPNNTNALFEFAFALEKIGERQRSINIYERVLELDPFSENAWYNVGILYNKEDRFIEASQAYDFTIAINPYHTEAYFNKGNSLAHKGCFAEALEAYIYHVSLSRDVVLTYQYIADCWEQLGNFDMAIRFYKLVTKELPESGDAWYGIGTALMEKEDFKNGLQAIDQAISINPMNADYWFAHARGLFELDQADDATRSLENGLNIDPEELSGWIELLKLKMGLDKSFVLQEFLKELQEQYSDVAAIHYLSVIINYKYLNDNISAFSELKKALNTDSSLLSYLLDEIPEIQKIPEFKSILPNT</sequence>
<keyword evidence="2 3" id="KW-0802">TPR repeat</keyword>
<dbReference type="SMART" id="SM00028">
    <property type="entry name" value="TPR"/>
    <property type="match status" value="7"/>
</dbReference>
<dbReference type="Pfam" id="PF13181">
    <property type="entry name" value="TPR_8"/>
    <property type="match status" value="2"/>
</dbReference>
<name>A0ABS5JWI3_9BACT</name>
<dbReference type="InterPro" id="IPR011990">
    <property type="entry name" value="TPR-like_helical_dom_sf"/>
</dbReference>
<protein>
    <submittedName>
        <fullName evidence="4">Tetratricopeptide repeat protein</fullName>
    </submittedName>
</protein>
<dbReference type="Gene3D" id="1.25.40.10">
    <property type="entry name" value="Tetratricopeptide repeat domain"/>
    <property type="match status" value="1"/>
</dbReference>
<feature type="repeat" description="TPR" evidence="3">
    <location>
        <begin position="101"/>
        <end position="134"/>
    </location>
</feature>
<dbReference type="InterPro" id="IPR051685">
    <property type="entry name" value="Ycf3/AcsC/BcsC/TPR_MFPF"/>
</dbReference>
<keyword evidence="5" id="KW-1185">Reference proteome</keyword>
<evidence type="ECO:0000256" key="1">
    <source>
        <dbReference type="ARBA" id="ARBA00022737"/>
    </source>
</evidence>
<feature type="repeat" description="TPR" evidence="3">
    <location>
        <begin position="170"/>
        <end position="203"/>
    </location>
</feature>
<proteinExistence type="predicted"/>
<keyword evidence="1" id="KW-0677">Repeat</keyword>
<evidence type="ECO:0000256" key="3">
    <source>
        <dbReference type="PROSITE-ProRule" id="PRU00339"/>
    </source>
</evidence>
<dbReference type="SUPFAM" id="SSF48452">
    <property type="entry name" value="TPR-like"/>
    <property type="match status" value="2"/>
</dbReference>
<accession>A0ABS5JWI3</accession>
<evidence type="ECO:0000313" key="4">
    <source>
        <dbReference type="EMBL" id="MBS2099267.1"/>
    </source>
</evidence>
<evidence type="ECO:0000313" key="5">
    <source>
        <dbReference type="Proteomes" id="UP000708576"/>
    </source>
</evidence>
<dbReference type="Proteomes" id="UP000708576">
    <property type="component" value="Unassembled WGS sequence"/>
</dbReference>